<accession>A0A9N9H3V1</accession>
<feature type="non-terminal residue" evidence="2">
    <location>
        <position position="1"/>
    </location>
</feature>
<comment type="caution">
    <text evidence="2">The sequence shown here is derived from an EMBL/GenBank/DDBJ whole genome shotgun (WGS) entry which is preliminary data.</text>
</comment>
<reference evidence="2" key="1">
    <citation type="submission" date="2021-06" db="EMBL/GenBank/DDBJ databases">
        <authorList>
            <person name="Kallberg Y."/>
            <person name="Tangrot J."/>
            <person name="Rosling A."/>
        </authorList>
    </citation>
    <scope>NUCLEOTIDE SEQUENCE</scope>
    <source>
        <strain evidence="2">IN212</strain>
    </source>
</reference>
<dbReference type="OrthoDB" id="2440314at2759"/>
<feature type="compositionally biased region" description="Acidic residues" evidence="1">
    <location>
        <begin position="1"/>
        <end position="28"/>
    </location>
</feature>
<evidence type="ECO:0000313" key="2">
    <source>
        <dbReference type="EMBL" id="CAG8646765.1"/>
    </source>
</evidence>
<dbReference type="AlphaFoldDB" id="A0A9N9H3V1"/>
<dbReference type="Proteomes" id="UP000789396">
    <property type="component" value="Unassembled WGS sequence"/>
</dbReference>
<protein>
    <submittedName>
        <fullName evidence="2">17762_t:CDS:1</fullName>
    </submittedName>
</protein>
<evidence type="ECO:0000313" key="3">
    <source>
        <dbReference type="Proteomes" id="UP000789396"/>
    </source>
</evidence>
<proteinExistence type="predicted"/>
<feature type="region of interest" description="Disordered" evidence="1">
    <location>
        <begin position="1"/>
        <end position="30"/>
    </location>
</feature>
<name>A0A9N9H3V1_9GLOM</name>
<evidence type="ECO:0000256" key="1">
    <source>
        <dbReference type="SAM" id="MobiDB-lite"/>
    </source>
</evidence>
<keyword evidence="3" id="KW-1185">Reference proteome</keyword>
<sequence length="156" mass="18743">MEEDLNQNEEETKEEAEEETENETDEEPNSINRLNINNIINLVKTTIYNALFNYFDTLPNSILLASILDPRFKRMKGWPEEEKERTITLLKSEYVYFKNKKLLKSNHESKLKEKMISNFKLRLFEEEEEIINDNEINHYLDRLRIPQANRNADLFK</sequence>
<dbReference type="EMBL" id="CAJVPZ010013193">
    <property type="protein sequence ID" value="CAG8646765.1"/>
    <property type="molecule type" value="Genomic_DNA"/>
</dbReference>
<gene>
    <name evidence="2" type="ORF">RFULGI_LOCUS8281</name>
</gene>
<organism evidence="2 3">
    <name type="scientific">Racocetra fulgida</name>
    <dbReference type="NCBI Taxonomy" id="60492"/>
    <lineage>
        <taxon>Eukaryota</taxon>
        <taxon>Fungi</taxon>
        <taxon>Fungi incertae sedis</taxon>
        <taxon>Mucoromycota</taxon>
        <taxon>Glomeromycotina</taxon>
        <taxon>Glomeromycetes</taxon>
        <taxon>Diversisporales</taxon>
        <taxon>Gigasporaceae</taxon>
        <taxon>Racocetra</taxon>
    </lineage>
</organism>